<dbReference type="PROSITE" id="PS00497">
    <property type="entry name" value="TYROSINASE_1"/>
    <property type="match status" value="1"/>
</dbReference>
<evidence type="ECO:0000256" key="2">
    <source>
        <dbReference type="ARBA" id="ARBA00004456"/>
    </source>
</evidence>
<keyword evidence="5" id="KW-0883">Thioether bond</keyword>
<dbReference type="PANTHER" id="PTHR36608:SF1">
    <property type="entry name" value="POLYPHENOL OXIDASE C, CHLOROPLASTIC-LIKE"/>
    <property type="match status" value="1"/>
</dbReference>
<evidence type="ECO:0000313" key="14">
    <source>
        <dbReference type="EMBL" id="RXH99231.1"/>
    </source>
</evidence>
<dbReference type="InterPro" id="IPR022739">
    <property type="entry name" value="Polyphenol_oxidase_cen"/>
</dbReference>
<keyword evidence="7" id="KW-0560">Oxidoreductase</keyword>
<evidence type="ECO:0000256" key="7">
    <source>
        <dbReference type="ARBA" id="ARBA00023002"/>
    </source>
</evidence>
<comment type="subcellular location">
    <subcellularLocation>
        <location evidence="2">Plastid</location>
        <location evidence="2">Chloroplast thylakoid lumen</location>
    </subcellularLocation>
</comment>
<comment type="caution">
    <text evidence="14">The sequence shown here is derived from an EMBL/GenBank/DDBJ whole genome shotgun (WGS) entry which is preliminary data.</text>
</comment>
<evidence type="ECO:0000256" key="10">
    <source>
        <dbReference type="ARBA" id="ARBA00023157"/>
    </source>
</evidence>
<protein>
    <recommendedName>
        <fullName evidence="12 13">Tyrosinase copper-binding domain-containing protein</fullName>
    </recommendedName>
</protein>
<feature type="region of interest" description="Disordered" evidence="11">
    <location>
        <begin position="399"/>
        <end position="423"/>
    </location>
</feature>
<dbReference type="Gene3D" id="1.10.1280.10">
    <property type="entry name" value="Di-copper center containing domain from catechol oxidase"/>
    <property type="match status" value="1"/>
</dbReference>
<dbReference type="GO" id="GO:0004097">
    <property type="term" value="F:catechol oxidase activity"/>
    <property type="evidence" value="ECO:0007669"/>
    <property type="project" value="InterPro"/>
</dbReference>
<dbReference type="InterPro" id="IPR002227">
    <property type="entry name" value="Tyrosinase_Cu-bd"/>
</dbReference>
<dbReference type="PANTHER" id="PTHR36608">
    <property type="entry name" value="POLYPHENOL OXIDASE C, CHLOROPLASTIC-LIKE"/>
    <property type="match status" value="1"/>
</dbReference>
<keyword evidence="10" id="KW-1015">Disulfide bond</keyword>
<reference evidence="14 15" key="1">
    <citation type="submission" date="2018-10" db="EMBL/GenBank/DDBJ databases">
        <title>A high-quality apple genome assembly.</title>
        <authorList>
            <person name="Hu J."/>
        </authorList>
    </citation>
    <scope>NUCLEOTIDE SEQUENCE [LARGE SCALE GENOMIC DNA]</scope>
    <source>
        <strain evidence="15">cv. HFTH1</strain>
        <tissue evidence="14">Young leaf</tissue>
    </source>
</reference>
<comment type="cofactor">
    <cofactor evidence="1">
        <name>Cu(2+)</name>
        <dbReference type="ChEBI" id="CHEBI:29036"/>
    </cofactor>
</comment>
<organism evidence="14 15">
    <name type="scientific">Malus domestica</name>
    <name type="common">Apple</name>
    <name type="synonym">Pyrus malus</name>
    <dbReference type="NCBI Taxonomy" id="3750"/>
    <lineage>
        <taxon>Eukaryota</taxon>
        <taxon>Viridiplantae</taxon>
        <taxon>Streptophyta</taxon>
        <taxon>Embryophyta</taxon>
        <taxon>Tracheophyta</taxon>
        <taxon>Spermatophyta</taxon>
        <taxon>Magnoliopsida</taxon>
        <taxon>eudicotyledons</taxon>
        <taxon>Gunneridae</taxon>
        <taxon>Pentapetalae</taxon>
        <taxon>rosids</taxon>
        <taxon>fabids</taxon>
        <taxon>Rosales</taxon>
        <taxon>Rosaceae</taxon>
        <taxon>Amygdaloideae</taxon>
        <taxon>Maleae</taxon>
        <taxon>Malus</taxon>
    </lineage>
</organism>
<dbReference type="InterPro" id="IPR008922">
    <property type="entry name" value="Di-copper_centre_dom_sf"/>
</dbReference>
<evidence type="ECO:0000256" key="4">
    <source>
        <dbReference type="ARBA" id="ARBA00022723"/>
    </source>
</evidence>
<dbReference type="Pfam" id="PF12143">
    <property type="entry name" value="PPO1_KFDV"/>
    <property type="match status" value="3"/>
</dbReference>
<evidence type="ECO:0000256" key="6">
    <source>
        <dbReference type="ARBA" id="ARBA00022946"/>
    </source>
</evidence>
<feature type="compositionally biased region" description="Low complexity" evidence="11">
    <location>
        <begin position="406"/>
        <end position="421"/>
    </location>
</feature>
<dbReference type="GO" id="GO:0009543">
    <property type="term" value="C:chloroplast thylakoid lumen"/>
    <property type="evidence" value="ECO:0007669"/>
    <property type="project" value="UniProtKB-SubCell"/>
</dbReference>
<dbReference type="PRINTS" id="PR00092">
    <property type="entry name" value="TYROSINASE"/>
</dbReference>
<evidence type="ECO:0000256" key="1">
    <source>
        <dbReference type="ARBA" id="ARBA00001973"/>
    </source>
</evidence>
<keyword evidence="6" id="KW-0809">Transit peptide</keyword>
<accession>A0A498K1J9</accession>
<keyword evidence="15" id="KW-1185">Reference proteome</keyword>
<dbReference type="AlphaFoldDB" id="A0A498K1J9"/>
<evidence type="ECO:0000259" key="12">
    <source>
        <dbReference type="PROSITE" id="PS00497"/>
    </source>
</evidence>
<evidence type="ECO:0000256" key="5">
    <source>
        <dbReference type="ARBA" id="ARBA00022784"/>
    </source>
</evidence>
<keyword evidence="8" id="KW-0186">Copper</keyword>
<evidence type="ECO:0000256" key="3">
    <source>
        <dbReference type="ARBA" id="ARBA00009928"/>
    </source>
</evidence>
<evidence type="ECO:0000259" key="13">
    <source>
        <dbReference type="PROSITE" id="PS00498"/>
    </source>
</evidence>
<evidence type="ECO:0000256" key="9">
    <source>
        <dbReference type="ARBA" id="ARBA00023078"/>
    </source>
</evidence>
<name>A0A498K1J9_MALDO</name>
<evidence type="ECO:0000256" key="8">
    <source>
        <dbReference type="ARBA" id="ARBA00023008"/>
    </source>
</evidence>
<dbReference type="STRING" id="3750.A0A498K1J9"/>
<keyword evidence="4" id="KW-0479">Metal-binding</keyword>
<gene>
    <name evidence="14" type="ORF">DVH24_011556</name>
</gene>
<feature type="domain" description="Tyrosinase copper-binding" evidence="12">
    <location>
        <begin position="559"/>
        <end position="576"/>
    </location>
</feature>
<dbReference type="FunFam" id="1.10.1280.10:FF:000007">
    <property type="entry name" value="Polyphenol oxidase, chloroplastic"/>
    <property type="match status" value="1"/>
</dbReference>
<comment type="similarity">
    <text evidence="3">Belongs to the tyrosinase family.</text>
</comment>
<dbReference type="SUPFAM" id="SSF48056">
    <property type="entry name" value="Di-copper centre-containing domain"/>
    <property type="match status" value="1"/>
</dbReference>
<evidence type="ECO:0000313" key="15">
    <source>
        <dbReference type="Proteomes" id="UP000290289"/>
    </source>
</evidence>
<dbReference type="Pfam" id="PF12142">
    <property type="entry name" value="PPO1_DWL"/>
    <property type="match status" value="1"/>
</dbReference>
<dbReference type="PROSITE" id="PS00498">
    <property type="entry name" value="TYROSINASE_2"/>
    <property type="match status" value="1"/>
</dbReference>
<dbReference type="GO" id="GO:0046872">
    <property type="term" value="F:metal ion binding"/>
    <property type="evidence" value="ECO:0007669"/>
    <property type="project" value="UniProtKB-KW"/>
</dbReference>
<dbReference type="Proteomes" id="UP000290289">
    <property type="component" value="Chromosome 5"/>
</dbReference>
<dbReference type="EMBL" id="RDQH01000331">
    <property type="protein sequence ID" value="RXH99231.1"/>
    <property type="molecule type" value="Genomic_DNA"/>
</dbReference>
<dbReference type="InterPro" id="IPR022740">
    <property type="entry name" value="Polyphenol_oxidase_C"/>
</dbReference>
<sequence length="948" mass="105985">MITTYSTAPSIPHIFPNKSQISLVRNLRGSCKATTINSDQNPNRDPQICLEDLPWRLITKQGQQMRQRRERSKLPIALDSVVSVIVPRPRRSRSKKDKEEEEEVLFDVHVNDDEDLLSPPDMSEFAGSLVYLPQFQKKVKTSLHLGITDLLEDLGADDDGSIMVTLVPRNVQRPVTIASSNNPQFARRDLLIGGLGIYGGSKMSEITGNSGESAAAETTPNRVVELSELPITLDSVISVIVPRPKKSRTKAEKEAEEEVLAIQGIEFVADDTVKFDVHVNDDEDALSRPDKAEFAGSFVYLPHKRKEVRTSLRLGITDLLEDLGADGDDSIKVTLVPKYIKRPVTVPMATAPSPTGSTTTMGTYSSLIISTNSYSAFLPNKSQLSFSGKRKHYISRRSSISCKATNPNNNEKQNQPEQSSNLLGKLDRRNVLIGLGGLYGATTLAQKPLAFATPLAPPDLTKCTLAEITTGGETVACCPPVSTKIKTFTLDQSIPLRTRPAAHLVTDEYLAKFKKAQALMRALPEDDPRSMVQQAKVHCAYCNGAYPQVGFPDIDIQVHFSWLFFPFHRMYLYFYERILGKLIDDPTFALPYWNWDSPDGFPIPDIYTDTTSPLYDQYRHAGHQPPVLVDLSYGGTDDDVDDQTRIDENLAIMYRQMVSGAKTPDLFFGHEYRAGETTTGKYAGTIENNPHNNIHLWCGDPNQPNKEDMGNFYSAGRDPLFYAHHCNVDRMWNIWKTLGGKRKDPTDTDWLDAEFLFYDENAELVSCKVRDSIHPAKDLRYTYEPVSVPWLFSKPTARKPRNKTKAKVSATQLTTKFPATFDSKTTVEVARPKPRKRTKKEKSNEEEVLIIKDIEFESNEAVKFDVFINDDAESLSRKDKSEFAGSFVHVPHNQKTGTKTKTNLKLGITDLLEDLGVEDDSSVLVTLVPRVSNSPITVGGFKIELIIT</sequence>
<keyword evidence="9" id="KW-0793">Thylakoid</keyword>
<evidence type="ECO:0000256" key="11">
    <source>
        <dbReference type="SAM" id="MobiDB-lite"/>
    </source>
</evidence>
<proteinExistence type="inferred from homology"/>
<feature type="domain" description="Tyrosinase copper-binding" evidence="13">
    <location>
        <begin position="718"/>
        <end position="729"/>
    </location>
</feature>
<dbReference type="Pfam" id="PF00264">
    <property type="entry name" value="Tyrosinase"/>
    <property type="match status" value="1"/>
</dbReference>